<keyword evidence="8" id="KW-0406">Ion transport</keyword>
<keyword evidence="4" id="KW-0410">Iron transport</keyword>
<dbReference type="InterPro" id="IPR000531">
    <property type="entry name" value="Beta-barrel_TonB"/>
</dbReference>
<name>A0ABY2F2M4_9GAMM</name>
<comment type="subcellular location">
    <subcellularLocation>
        <location evidence="1 12">Cell outer membrane</location>
        <topology evidence="1 12">Multi-pass membrane protein</topology>
    </subcellularLocation>
</comment>
<keyword evidence="3 12" id="KW-1134">Transmembrane beta strand</keyword>
<dbReference type="InterPro" id="IPR037066">
    <property type="entry name" value="Plug_dom_sf"/>
</dbReference>
<accession>A0ABY2F2M4</accession>
<dbReference type="EMBL" id="SODO01000001">
    <property type="protein sequence ID" value="TDW62198.1"/>
    <property type="molecule type" value="Genomic_DNA"/>
</dbReference>
<evidence type="ECO:0000256" key="7">
    <source>
        <dbReference type="ARBA" id="ARBA00023004"/>
    </source>
</evidence>
<dbReference type="InterPro" id="IPR036942">
    <property type="entry name" value="Beta-barrel_TonB_sf"/>
</dbReference>
<gene>
    <name evidence="16" type="ORF">LY04_00252</name>
</gene>
<evidence type="ECO:0000256" key="12">
    <source>
        <dbReference type="PROSITE-ProRule" id="PRU01360"/>
    </source>
</evidence>
<dbReference type="Pfam" id="PF07660">
    <property type="entry name" value="STN"/>
    <property type="match status" value="1"/>
</dbReference>
<evidence type="ECO:0000256" key="8">
    <source>
        <dbReference type="ARBA" id="ARBA00023065"/>
    </source>
</evidence>
<dbReference type="PANTHER" id="PTHR32552">
    <property type="entry name" value="FERRICHROME IRON RECEPTOR-RELATED"/>
    <property type="match status" value="1"/>
</dbReference>
<comment type="caution">
    <text evidence="16">The sequence shown here is derived from an EMBL/GenBank/DDBJ whole genome shotgun (WGS) entry which is preliminary data.</text>
</comment>
<reference evidence="16 17" key="1">
    <citation type="submission" date="2019-03" db="EMBL/GenBank/DDBJ databases">
        <title>Genomic Encyclopedia of Archaeal and Bacterial Type Strains, Phase II (KMG-II): from individual species to whole genera.</title>
        <authorList>
            <person name="Goeker M."/>
        </authorList>
    </citation>
    <scope>NUCLEOTIDE SEQUENCE [LARGE SCALE GENOMIC DNA]</scope>
    <source>
        <strain evidence="16 17">DSM 15594</strain>
    </source>
</reference>
<dbReference type="Pfam" id="PF00593">
    <property type="entry name" value="TonB_dep_Rec_b-barrel"/>
    <property type="match status" value="1"/>
</dbReference>
<keyword evidence="6" id="KW-0732">Signal</keyword>
<keyword evidence="10 12" id="KW-0472">Membrane</keyword>
<evidence type="ECO:0000313" key="17">
    <source>
        <dbReference type="Proteomes" id="UP000295058"/>
    </source>
</evidence>
<evidence type="ECO:0000256" key="11">
    <source>
        <dbReference type="ARBA" id="ARBA00023237"/>
    </source>
</evidence>
<dbReference type="SMART" id="SM00965">
    <property type="entry name" value="STN"/>
    <property type="match status" value="1"/>
</dbReference>
<dbReference type="PROSITE" id="PS52016">
    <property type="entry name" value="TONB_DEPENDENT_REC_3"/>
    <property type="match status" value="1"/>
</dbReference>
<evidence type="ECO:0000256" key="14">
    <source>
        <dbReference type="SAM" id="MobiDB-lite"/>
    </source>
</evidence>
<evidence type="ECO:0000256" key="13">
    <source>
        <dbReference type="RuleBase" id="RU003357"/>
    </source>
</evidence>
<dbReference type="InterPro" id="IPR011662">
    <property type="entry name" value="Secretin/TonB_short_N"/>
</dbReference>
<proteinExistence type="inferred from homology"/>
<dbReference type="InterPro" id="IPR039426">
    <property type="entry name" value="TonB-dep_rcpt-like"/>
</dbReference>
<evidence type="ECO:0000256" key="3">
    <source>
        <dbReference type="ARBA" id="ARBA00022452"/>
    </source>
</evidence>
<dbReference type="InterPro" id="IPR012910">
    <property type="entry name" value="Plug_dom"/>
</dbReference>
<dbReference type="Gene3D" id="2.170.130.10">
    <property type="entry name" value="TonB-dependent receptor, plug domain"/>
    <property type="match status" value="1"/>
</dbReference>
<dbReference type="SUPFAM" id="SSF56935">
    <property type="entry name" value="Porins"/>
    <property type="match status" value="1"/>
</dbReference>
<dbReference type="Gene3D" id="3.55.50.30">
    <property type="match status" value="1"/>
</dbReference>
<dbReference type="PANTHER" id="PTHR32552:SF68">
    <property type="entry name" value="FERRICHROME OUTER MEMBRANE TRANSPORTER_PHAGE RECEPTOR"/>
    <property type="match status" value="1"/>
</dbReference>
<keyword evidence="11 12" id="KW-0998">Cell outer membrane</keyword>
<keyword evidence="16" id="KW-0675">Receptor</keyword>
<keyword evidence="7" id="KW-0408">Iron</keyword>
<evidence type="ECO:0000256" key="9">
    <source>
        <dbReference type="ARBA" id="ARBA00023077"/>
    </source>
</evidence>
<evidence type="ECO:0000313" key="16">
    <source>
        <dbReference type="EMBL" id="TDW62198.1"/>
    </source>
</evidence>
<dbReference type="RefSeq" id="WP_134113948.1">
    <property type="nucleotide sequence ID" value="NZ_NQJF01000001.1"/>
</dbReference>
<keyword evidence="2 12" id="KW-0813">Transport</keyword>
<feature type="compositionally biased region" description="Polar residues" evidence="14">
    <location>
        <begin position="507"/>
        <end position="528"/>
    </location>
</feature>
<evidence type="ECO:0000256" key="5">
    <source>
        <dbReference type="ARBA" id="ARBA00022692"/>
    </source>
</evidence>
<evidence type="ECO:0000256" key="10">
    <source>
        <dbReference type="ARBA" id="ARBA00023136"/>
    </source>
</evidence>
<keyword evidence="17" id="KW-1185">Reference proteome</keyword>
<evidence type="ECO:0000256" key="1">
    <source>
        <dbReference type="ARBA" id="ARBA00004571"/>
    </source>
</evidence>
<evidence type="ECO:0000259" key="15">
    <source>
        <dbReference type="SMART" id="SM00965"/>
    </source>
</evidence>
<feature type="domain" description="Secretin/TonB short N-terminal" evidence="15">
    <location>
        <begin position="74"/>
        <end position="124"/>
    </location>
</feature>
<dbReference type="CDD" id="cd01347">
    <property type="entry name" value="ligand_gated_channel"/>
    <property type="match status" value="1"/>
</dbReference>
<dbReference type="Proteomes" id="UP000295058">
    <property type="component" value="Unassembled WGS sequence"/>
</dbReference>
<comment type="similarity">
    <text evidence="12 13">Belongs to the TonB-dependent receptor family.</text>
</comment>
<sequence length="840" mass="93528">MRKKKLAFCIRREIEKTARHVTTASKYLGIGVTLLNLSFMPQSALAATETSQIVNLPEAPLTTSLTTLGRQYGVNLVFTASELDGLTNSPVRGQLTLPEALDSLLQNIGFVAEKSGDSYLILRQQPLMFDSHVTVLDQLLVKGRAGLDQVNKTATKMDLSIRDTGRSIVVLDERALREMNATAVDQVLDYVPGFSNNDTAAGSLMVRGLVTDYNNVLIDGLRTLQGVNDGDGGRTGSILPSTYNLESVAFLRGQDGLLYGSGIGGGMINLTTKKPEAEASTSLGVHGTSYISSDVGYFDRNHLAFNLDSTGPLSDNVLYRVMAQRTPSGDFFQKGLEVDEKLLDTSMTFLIGDNTRITPRIEYAERNFSGTGSVGKVFEKGYFSSNEDYGTPTQREYQYGSPEDFNNNTTINADLTLQHDFNEDWSLSSRLRYSETEAEQRSLELSIPRNPLAGAPTQDRRWRGYKNDDSYKLLDIGVQGQFTTGPLSHHLLFGGSYRDFSTDYGGNYQSSSSSEHNEVDVNNPNDQITGPVPDNVLNYEITPKSVKDINIYLKDRITFGDLVITPGVSYVQQDQVRSRSSRLSFVKVYEDSYSKFIWDLGLLYKLSDDFNVFATYSYAYDPLNVRYIGQYGYEYHGLGTDDYVPVEGNNYEVGFKADFFDNNLTTSVTAFQLDRENKTSFDCNLDGIEGCLLTQEKGPNFRSKGVEVDLTFTPNSQWSGSLNYAFTRSAFTKGADKGIQSDNSPKHSVALWNRYRLTGDLNNFKLGLGLRYESERRFSSNVVPAYIEADAGVYYDNEDWEVALLLKNAFDENRAETGSRNFLVTPNAPRALTFSVKRHF</sequence>
<keyword evidence="5 12" id="KW-0812">Transmembrane</keyword>
<dbReference type="Pfam" id="PF07715">
    <property type="entry name" value="Plug"/>
    <property type="match status" value="1"/>
</dbReference>
<organism evidence="16 17">
    <name type="scientific">Oceanimonas baumannii</name>
    <dbReference type="NCBI Taxonomy" id="129578"/>
    <lineage>
        <taxon>Bacteria</taxon>
        <taxon>Pseudomonadati</taxon>
        <taxon>Pseudomonadota</taxon>
        <taxon>Gammaproteobacteria</taxon>
        <taxon>Aeromonadales</taxon>
        <taxon>Aeromonadaceae</taxon>
        <taxon>Oceanimonas</taxon>
    </lineage>
</organism>
<feature type="region of interest" description="Disordered" evidence="14">
    <location>
        <begin position="504"/>
        <end position="530"/>
    </location>
</feature>
<evidence type="ECO:0000256" key="2">
    <source>
        <dbReference type="ARBA" id="ARBA00022448"/>
    </source>
</evidence>
<dbReference type="Gene3D" id="2.40.170.20">
    <property type="entry name" value="TonB-dependent receptor, beta-barrel domain"/>
    <property type="match status" value="1"/>
</dbReference>
<evidence type="ECO:0000256" key="6">
    <source>
        <dbReference type="ARBA" id="ARBA00022729"/>
    </source>
</evidence>
<keyword evidence="9 13" id="KW-0798">TonB box</keyword>
<protein>
    <submittedName>
        <fullName evidence="16">TonB-dependent siderophore receptor</fullName>
    </submittedName>
</protein>
<evidence type="ECO:0000256" key="4">
    <source>
        <dbReference type="ARBA" id="ARBA00022496"/>
    </source>
</evidence>